<dbReference type="InterPro" id="IPR034154">
    <property type="entry name" value="TOPRIM_DnaG/twinkle"/>
</dbReference>
<dbReference type="PANTHER" id="PTHR34985">
    <property type="entry name" value="SLR0554 PROTEIN"/>
    <property type="match status" value="1"/>
</dbReference>
<dbReference type="SMART" id="SM00400">
    <property type="entry name" value="ZnF_CHCC"/>
    <property type="match status" value="1"/>
</dbReference>
<dbReference type="RefSeq" id="WP_115497234.1">
    <property type="nucleotide sequence ID" value="NZ_QRBE01000016.1"/>
</dbReference>
<name>A0A370WSL6_9GAMM</name>
<feature type="region of interest" description="Disordered" evidence="1">
    <location>
        <begin position="1"/>
        <end position="29"/>
    </location>
</feature>
<evidence type="ECO:0000313" key="4">
    <source>
        <dbReference type="Proteomes" id="UP000254258"/>
    </source>
</evidence>
<feature type="domain" description="Zinc finger CHC2-type" evidence="2">
    <location>
        <begin position="71"/>
        <end position="125"/>
    </location>
</feature>
<organism evidence="3 4">
    <name type="scientific">Dyella monticola</name>
    <dbReference type="NCBI Taxonomy" id="1927958"/>
    <lineage>
        <taxon>Bacteria</taxon>
        <taxon>Pseudomonadati</taxon>
        <taxon>Pseudomonadota</taxon>
        <taxon>Gammaproteobacteria</taxon>
        <taxon>Lysobacterales</taxon>
        <taxon>Rhodanobacteraceae</taxon>
        <taxon>Dyella</taxon>
    </lineage>
</organism>
<dbReference type="Pfam" id="PF01807">
    <property type="entry name" value="Zn_ribbon_DnaG"/>
    <property type="match status" value="1"/>
</dbReference>
<dbReference type="InterPro" id="IPR002694">
    <property type="entry name" value="Znf_CHC2"/>
</dbReference>
<dbReference type="GO" id="GO:0003899">
    <property type="term" value="F:DNA-directed RNA polymerase activity"/>
    <property type="evidence" value="ECO:0007669"/>
    <property type="project" value="InterPro"/>
</dbReference>
<dbReference type="Gene3D" id="3.90.580.10">
    <property type="entry name" value="Zinc finger, CHC2-type domain"/>
    <property type="match status" value="1"/>
</dbReference>
<dbReference type="Pfam" id="PF05272">
    <property type="entry name" value="VapE-like_dom"/>
    <property type="match status" value="1"/>
</dbReference>
<evidence type="ECO:0000256" key="1">
    <source>
        <dbReference type="SAM" id="MobiDB-lite"/>
    </source>
</evidence>
<sequence length="990" mass="109774">MNAVTQREGPRKVHHLAKPTQAAESSSGVHTRNQMAKYKFTDQEIERARACDIVPVIEGCGIELKRGGRELVGLCPLHKEKTASFTVNPDKGSFYCFGCGAGGDVIRFVMQHDRVEFLDAVARLLGKAPARFDPPPKREVIQEEHPKEWEAIIPVPESAPEPLNKWRGKAATHRWPYRDSGGNLIGYISRFPKPDGGKDVMPLTYCKSTRTGECEWRWQSFPKPRFMYGLDKLAKYPGAQVLIVEGEKSCDSAQAHFIAAGIPESKLIVASWPGGGKAVKHVDFSALHGRRVALWPDADQKTYNDRHPQAGEVIPFLMQGGTKAMLDVFDAISEHCKAHPVKFVVPPEGVLDGWDLADEFPEGFNLLSHMKTRREAASIRDEFAVSPPIVADDLEGGGQHDGAQDTPIGELSDAQQQPKSETHYESVSLIDRADGVQLGGMAQGADKPLLNPQARAQLNSAMMTLGCDGPWPMGKSGDLHGFLNHRKEVVFLRSPDLLREHGILDLQTLNFWEAYCTAYGKPTDKARKIDRTLIGDFLLTLSGTVGDFDPRHVPPSVEHPDVLRYKVAVAEMRVGPSAQAISHFLMLDPTWKDVVWVNTFAERIEARTDPPCGGGAGPWTDDHDTRLTAWLTAVHKVKELSDRAVAKAVSLLAFADQRHPVRDYLRGLKWDEVARLDTWLCTYTGVKDNELTRAFASKTLISMIARVMVPGSKVDTALICEGLQGISKSSLIEALMHDPEWFTDSLDGDLGNKDAAIALRGKWAIEVPELAALERTGTKAAKAFVSRKVDHYRSPFGTKAQDHPRQCVFWGTVNPEGDGRYLDDPTGARRYWPVEMTKLDLDGMKAIRDQLWAEAFHRYGNGQGDGLRADEKGERWWLTPELEALAKVEQAARQISNPWDEHVEKFVTVGPVPGDRNGAGWIRRVEPLTEVTAGEIYYATTGQPSTKKNMADTKLICAALKAAGWEPSNNQGRGWRRKSPAKRDEQGMPF</sequence>
<dbReference type="AlphaFoldDB" id="A0A370WSL6"/>
<dbReference type="SUPFAM" id="SSF57783">
    <property type="entry name" value="Zinc beta-ribbon"/>
    <property type="match status" value="1"/>
</dbReference>
<gene>
    <name evidence="3" type="ORF">DWU98_19335</name>
</gene>
<keyword evidence="4" id="KW-1185">Reference proteome</keyword>
<accession>A0A370WSL6</accession>
<dbReference type="OrthoDB" id="9763644at2"/>
<dbReference type="GO" id="GO:0003677">
    <property type="term" value="F:DNA binding"/>
    <property type="evidence" value="ECO:0007669"/>
    <property type="project" value="InterPro"/>
</dbReference>
<feature type="region of interest" description="Disordered" evidence="1">
    <location>
        <begin position="389"/>
        <end position="422"/>
    </location>
</feature>
<dbReference type="EMBL" id="QRBE01000016">
    <property type="protein sequence ID" value="RDS79159.1"/>
    <property type="molecule type" value="Genomic_DNA"/>
</dbReference>
<dbReference type="InterPro" id="IPR036977">
    <property type="entry name" value="DNA_primase_Znf_CHC2"/>
</dbReference>
<evidence type="ECO:0000313" key="3">
    <source>
        <dbReference type="EMBL" id="RDS79159.1"/>
    </source>
</evidence>
<dbReference type="CDD" id="cd01029">
    <property type="entry name" value="TOPRIM_primases"/>
    <property type="match status" value="1"/>
</dbReference>
<dbReference type="GO" id="GO:0008270">
    <property type="term" value="F:zinc ion binding"/>
    <property type="evidence" value="ECO:0007669"/>
    <property type="project" value="InterPro"/>
</dbReference>
<dbReference type="GO" id="GO:0006260">
    <property type="term" value="P:DNA replication"/>
    <property type="evidence" value="ECO:0007669"/>
    <property type="project" value="InterPro"/>
</dbReference>
<dbReference type="InterPro" id="IPR007936">
    <property type="entry name" value="VapE-like_dom"/>
</dbReference>
<feature type="compositionally biased region" description="Basic and acidic residues" evidence="1">
    <location>
        <begin position="981"/>
        <end position="990"/>
    </location>
</feature>
<dbReference type="PANTHER" id="PTHR34985:SF1">
    <property type="entry name" value="SLR0554 PROTEIN"/>
    <property type="match status" value="1"/>
</dbReference>
<proteinExistence type="predicted"/>
<protein>
    <recommendedName>
        <fullName evidence="2">Zinc finger CHC2-type domain-containing protein</fullName>
    </recommendedName>
</protein>
<feature type="region of interest" description="Disordered" evidence="1">
    <location>
        <begin position="966"/>
        <end position="990"/>
    </location>
</feature>
<evidence type="ECO:0000259" key="2">
    <source>
        <dbReference type="SMART" id="SM00400"/>
    </source>
</evidence>
<reference evidence="3 4" key="1">
    <citation type="submission" date="2018-07" db="EMBL/GenBank/DDBJ databases">
        <title>Dyella monticola sp. nov. and Dyella psychrodurans sp. nov. isolated from monsoon evergreen broad-leaved forest soil of Dinghu Mountain, China.</title>
        <authorList>
            <person name="Gao Z."/>
            <person name="Qiu L."/>
        </authorList>
    </citation>
    <scope>NUCLEOTIDE SEQUENCE [LARGE SCALE GENOMIC DNA]</scope>
    <source>
        <strain evidence="3 4">4G-K06</strain>
    </source>
</reference>
<comment type="caution">
    <text evidence="3">The sequence shown here is derived from an EMBL/GenBank/DDBJ whole genome shotgun (WGS) entry which is preliminary data.</text>
</comment>
<dbReference type="Proteomes" id="UP000254258">
    <property type="component" value="Unassembled WGS sequence"/>
</dbReference>